<name>A0A2Z6AWG8_9BACT</name>
<accession>A0A2Z6AWG8</accession>
<dbReference type="RefSeq" id="WP_126376941.1">
    <property type="nucleotide sequence ID" value="NZ_AP017378.1"/>
</dbReference>
<reference evidence="5 6" key="1">
    <citation type="journal article" date="2018" name="Sci. Adv.">
        <title>Multi-heme cytochromes provide a pathway for survival in energy-limited environments.</title>
        <authorList>
            <person name="Deng X."/>
            <person name="Dohmae N."/>
            <person name="Nealson K.H."/>
            <person name="Hashimoto K."/>
            <person name="Okamoto A."/>
        </authorList>
    </citation>
    <scope>NUCLEOTIDE SEQUENCE [LARGE SCALE GENOMIC DNA]</scope>
    <source>
        <strain evidence="5 6">IS5</strain>
    </source>
</reference>
<dbReference type="GO" id="GO:0030288">
    <property type="term" value="C:outer membrane-bounded periplasmic space"/>
    <property type="evidence" value="ECO:0007669"/>
    <property type="project" value="TreeGrafter"/>
</dbReference>
<dbReference type="InterPro" id="IPR052037">
    <property type="entry name" value="LPS_export_LptA"/>
</dbReference>
<evidence type="ECO:0000313" key="6">
    <source>
        <dbReference type="Proteomes" id="UP000269883"/>
    </source>
</evidence>
<feature type="domain" description="Organic solvent tolerance-like N-terminal" evidence="4">
    <location>
        <begin position="32"/>
        <end position="151"/>
    </location>
</feature>
<dbReference type="PANTHER" id="PTHR36504">
    <property type="entry name" value="LIPOPOLYSACCHARIDE EXPORT SYSTEM PROTEIN LPTA"/>
    <property type="match status" value="1"/>
</dbReference>
<feature type="chain" id="PRO_5016450717" evidence="3">
    <location>
        <begin position="25"/>
        <end position="199"/>
    </location>
</feature>
<keyword evidence="1 3" id="KW-0732">Signal</keyword>
<protein>
    <submittedName>
        <fullName evidence="5">OstA family protein</fullName>
    </submittedName>
</protein>
<evidence type="ECO:0000256" key="2">
    <source>
        <dbReference type="SAM" id="MobiDB-lite"/>
    </source>
</evidence>
<evidence type="ECO:0000256" key="1">
    <source>
        <dbReference type="ARBA" id="ARBA00022729"/>
    </source>
</evidence>
<proteinExistence type="predicted"/>
<keyword evidence="6" id="KW-1185">Reference proteome</keyword>
<dbReference type="GO" id="GO:0015920">
    <property type="term" value="P:lipopolysaccharide transport"/>
    <property type="evidence" value="ECO:0007669"/>
    <property type="project" value="TreeGrafter"/>
</dbReference>
<dbReference type="Pfam" id="PF03968">
    <property type="entry name" value="LptD_N"/>
    <property type="match status" value="1"/>
</dbReference>
<dbReference type="PANTHER" id="PTHR36504:SF1">
    <property type="entry name" value="LIPOPOLYSACCHARIDE EXPORT SYSTEM PROTEIN LPTA"/>
    <property type="match status" value="1"/>
</dbReference>
<dbReference type="OrthoDB" id="5453241at2"/>
<evidence type="ECO:0000256" key="3">
    <source>
        <dbReference type="SAM" id="SignalP"/>
    </source>
</evidence>
<dbReference type="AlphaFoldDB" id="A0A2Z6AWG8"/>
<dbReference type="Proteomes" id="UP000269883">
    <property type="component" value="Chromosome"/>
</dbReference>
<feature type="region of interest" description="Disordered" evidence="2">
    <location>
        <begin position="168"/>
        <end position="199"/>
    </location>
</feature>
<dbReference type="GO" id="GO:0009279">
    <property type="term" value="C:cell outer membrane"/>
    <property type="evidence" value="ECO:0007669"/>
    <property type="project" value="TreeGrafter"/>
</dbReference>
<dbReference type="InterPro" id="IPR005653">
    <property type="entry name" value="OstA-like_N"/>
</dbReference>
<gene>
    <name evidence="5" type="ORF">DFE_0845</name>
</gene>
<dbReference type="EMBL" id="AP017378">
    <property type="protein sequence ID" value="BBD07571.1"/>
    <property type="molecule type" value="Genomic_DNA"/>
</dbReference>
<organism evidence="5 6">
    <name type="scientific">Desulfovibrio ferrophilus</name>
    <dbReference type="NCBI Taxonomy" id="241368"/>
    <lineage>
        <taxon>Bacteria</taxon>
        <taxon>Pseudomonadati</taxon>
        <taxon>Thermodesulfobacteriota</taxon>
        <taxon>Desulfovibrionia</taxon>
        <taxon>Desulfovibrionales</taxon>
        <taxon>Desulfovibrionaceae</taxon>
        <taxon>Desulfovibrio</taxon>
    </lineage>
</organism>
<evidence type="ECO:0000259" key="4">
    <source>
        <dbReference type="Pfam" id="PF03968"/>
    </source>
</evidence>
<feature type="signal peptide" evidence="3">
    <location>
        <begin position="1"/>
        <end position="24"/>
    </location>
</feature>
<dbReference type="Gene3D" id="2.60.450.10">
    <property type="entry name" value="Lipopolysaccharide (LPS) transport protein A like domain"/>
    <property type="match status" value="1"/>
</dbReference>
<evidence type="ECO:0000313" key="5">
    <source>
        <dbReference type="EMBL" id="BBD07571.1"/>
    </source>
</evidence>
<sequence>MKRVAYFILMALVLTGLFASIAFAKDDKIPTKITSDRMVYESGGSQVTFTGNVHVTRPDMQIWSQKMIVHLKQTTKKAGAAAAPLGGDPGEIEKIVALKKVRMLREGKEGFCGKATYMVEKDLLVMEEWPRLVDGKNTIQGKIIRLYLKENRSEVEGTGNTQVEAIFFTPKDAGKPAAETKPAADDAQPEVPASNGETQ</sequence>
<dbReference type="KEGG" id="dfl:DFE_0845"/>
<dbReference type="GO" id="GO:0017089">
    <property type="term" value="F:glycolipid transfer activity"/>
    <property type="evidence" value="ECO:0007669"/>
    <property type="project" value="TreeGrafter"/>
</dbReference>